<dbReference type="AlphaFoldDB" id="A0A816AD90"/>
<evidence type="ECO:0000313" key="2">
    <source>
        <dbReference type="EMBL" id="CAF4467557.1"/>
    </source>
</evidence>
<dbReference type="Proteomes" id="UP000681722">
    <property type="component" value="Unassembled WGS sequence"/>
</dbReference>
<organism evidence="1 3">
    <name type="scientific">Didymodactylos carnosus</name>
    <dbReference type="NCBI Taxonomy" id="1234261"/>
    <lineage>
        <taxon>Eukaryota</taxon>
        <taxon>Metazoa</taxon>
        <taxon>Spiralia</taxon>
        <taxon>Gnathifera</taxon>
        <taxon>Rotifera</taxon>
        <taxon>Eurotatoria</taxon>
        <taxon>Bdelloidea</taxon>
        <taxon>Philodinida</taxon>
        <taxon>Philodinidae</taxon>
        <taxon>Didymodactylos</taxon>
    </lineage>
</organism>
<dbReference type="OrthoDB" id="381190at2759"/>
<evidence type="ECO:0000313" key="1">
    <source>
        <dbReference type="EMBL" id="CAF1594099.1"/>
    </source>
</evidence>
<dbReference type="EMBL" id="CAJNOQ010034266">
    <property type="protein sequence ID" value="CAF1594099.1"/>
    <property type="molecule type" value="Genomic_DNA"/>
</dbReference>
<accession>A0A816AD90</accession>
<protein>
    <submittedName>
        <fullName evidence="1">Uncharacterized protein</fullName>
    </submittedName>
</protein>
<reference evidence="1" key="1">
    <citation type="submission" date="2021-02" db="EMBL/GenBank/DDBJ databases">
        <authorList>
            <person name="Nowell W R."/>
        </authorList>
    </citation>
    <scope>NUCLEOTIDE SEQUENCE</scope>
</reference>
<keyword evidence="3" id="KW-1185">Reference proteome</keyword>
<proteinExistence type="predicted"/>
<gene>
    <name evidence="1" type="ORF">GPM918_LOCUS41953</name>
    <name evidence="2" type="ORF">SRO942_LOCUS43096</name>
</gene>
<dbReference type="Proteomes" id="UP000663829">
    <property type="component" value="Unassembled WGS sequence"/>
</dbReference>
<dbReference type="EMBL" id="CAJOBC010100484">
    <property type="protein sequence ID" value="CAF4467557.1"/>
    <property type="molecule type" value="Genomic_DNA"/>
</dbReference>
<name>A0A816AD90_9BILA</name>
<comment type="caution">
    <text evidence="1">The sequence shown here is derived from an EMBL/GenBank/DDBJ whole genome shotgun (WGS) entry which is preliminary data.</text>
</comment>
<evidence type="ECO:0000313" key="3">
    <source>
        <dbReference type="Proteomes" id="UP000663829"/>
    </source>
</evidence>
<sequence length="484" mass="57033">MSSIEIVCTKCDQQFNNNCTDRSYILRTQKIISQTMIQQPFRLSNILPFFSLFRDKNLNYLVIIKYFQTLINHEPSFLRPINDNDLDLIELKTIYTNYFEKLSFDDSERISLIYLMPYLINSSSYNNYDNTSDLIDKIILNSLISITNKAQKDVYEQEIGRMVSICGQIARRTCNEEIFSYCLFVLINSQSTTFDSLAQSQLIHIAKDEYYTQRQKKQLHSYLDENRQFMNEKIDLTSIIHNHSESIFCLITKTLLINSQQSSELCLKHLRLLSILIQDTNTSSQNNTNNFLLFLQRFLPKLLPWIIEDRSKNASKVLGYLKAELNERKRSLVLDYFPHIYVHLWRHVQLDNNKLTTKTTMYNIERVYEVMDFIESETAYDRGTIFRYNGQPLFNKLVQYISEETEQILKGLQMAIGILQDIVIVNNDDYYRLVTIDDVFKFLQTKLLGILCDFETELLSNLTSINVKRRILNSLEEILKHMGM</sequence>